<reference evidence="2 3" key="1">
    <citation type="submission" date="2016-07" db="EMBL/GenBank/DDBJ databases">
        <title>Draft genome of the white-rot fungus Obba rivulosa 3A-2.</title>
        <authorList>
            <consortium name="DOE Joint Genome Institute"/>
            <person name="Miettinen O."/>
            <person name="Riley R."/>
            <person name="Acob R."/>
            <person name="Barry K."/>
            <person name="Cullen D."/>
            <person name="De Vries R."/>
            <person name="Hainaut M."/>
            <person name="Hatakka A."/>
            <person name="Henrissat B."/>
            <person name="Hilden K."/>
            <person name="Kuo R."/>
            <person name="Labutti K."/>
            <person name="Lipzen A."/>
            <person name="Makela M.R."/>
            <person name="Sandor L."/>
            <person name="Spatafora J.W."/>
            <person name="Grigoriev I.V."/>
            <person name="Hibbett D.S."/>
        </authorList>
    </citation>
    <scope>NUCLEOTIDE SEQUENCE [LARGE SCALE GENOMIC DNA]</scope>
    <source>
        <strain evidence="2 3">3A-2</strain>
    </source>
</reference>
<evidence type="ECO:0000313" key="2">
    <source>
        <dbReference type="EMBL" id="OCH86879.1"/>
    </source>
</evidence>
<name>A0A8E2ARZ0_9APHY</name>
<feature type="transmembrane region" description="Helical" evidence="1">
    <location>
        <begin position="48"/>
        <end position="66"/>
    </location>
</feature>
<protein>
    <submittedName>
        <fullName evidence="2">Uncharacterized protein</fullName>
    </submittedName>
</protein>
<accession>A0A8E2ARZ0</accession>
<keyword evidence="3" id="KW-1185">Reference proteome</keyword>
<keyword evidence="1" id="KW-1133">Transmembrane helix</keyword>
<gene>
    <name evidence="2" type="ORF">OBBRIDRAFT_193801</name>
</gene>
<dbReference type="EMBL" id="KV722508">
    <property type="protein sequence ID" value="OCH86879.1"/>
    <property type="molecule type" value="Genomic_DNA"/>
</dbReference>
<keyword evidence="1" id="KW-0472">Membrane</keyword>
<organism evidence="2 3">
    <name type="scientific">Obba rivulosa</name>
    <dbReference type="NCBI Taxonomy" id="1052685"/>
    <lineage>
        <taxon>Eukaryota</taxon>
        <taxon>Fungi</taxon>
        <taxon>Dikarya</taxon>
        <taxon>Basidiomycota</taxon>
        <taxon>Agaricomycotina</taxon>
        <taxon>Agaricomycetes</taxon>
        <taxon>Polyporales</taxon>
        <taxon>Gelatoporiaceae</taxon>
        <taxon>Obba</taxon>
    </lineage>
</organism>
<sequence>MQSSWWRGDDAGSSGVLQRTSRLAGCATFVVAAKLDSDYSSAVVPVEFFLYMLFVSILAIGWRYMASCLSVHRNERRYPWWPYRMSAGRDWSMYNRTFFALNISLIPPAVRHFSLDQLPTHCSICSKGIALGRNLYLLSSRLCSRPP</sequence>
<dbReference type="Proteomes" id="UP000250043">
    <property type="component" value="Unassembled WGS sequence"/>
</dbReference>
<dbReference type="AlphaFoldDB" id="A0A8E2ARZ0"/>
<evidence type="ECO:0000313" key="3">
    <source>
        <dbReference type="Proteomes" id="UP000250043"/>
    </source>
</evidence>
<proteinExistence type="predicted"/>
<evidence type="ECO:0000256" key="1">
    <source>
        <dbReference type="SAM" id="Phobius"/>
    </source>
</evidence>
<keyword evidence="1" id="KW-0812">Transmembrane</keyword>